<keyword evidence="3" id="KW-1185">Reference proteome</keyword>
<feature type="region of interest" description="Disordered" evidence="1">
    <location>
        <begin position="61"/>
        <end position="80"/>
    </location>
</feature>
<gene>
    <name evidence="2" type="ORF">LWC34_00650</name>
</gene>
<comment type="caution">
    <text evidence="2">The sequence shown here is derived from an EMBL/GenBank/DDBJ whole genome shotgun (WGS) entry which is preliminary data.</text>
</comment>
<evidence type="ECO:0000256" key="1">
    <source>
        <dbReference type="SAM" id="MobiDB-lite"/>
    </source>
</evidence>
<accession>A0ABS8Z045</accession>
<feature type="region of interest" description="Disordered" evidence="1">
    <location>
        <begin position="1"/>
        <end position="38"/>
    </location>
</feature>
<feature type="compositionally biased region" description="Low complexity" evidence="1">
    <location>
        <begin position="21"/>
        <end position="30"/>
    </location>
</feature>
<proteinExistence type="predicted"/>
<sequence>MAHSRTKFSGATVLTQRGHVRAAARSTPARSTRENLAGVDDHAIGTAADLGADAVSSWSGIKPSDVGDNQELVSPFPRQV</sequence>
<dbReference type="EMBL" id="JAJVCN010000001">
    <property type="protein sequence ID" value="MCE7001356.1"/>
    <property type="molecule type" value="Genomic_DNA"/>
</dbReference>
<reference evidence="2 3" key="1">
    <citation type="submission" date="2021-12" db="EMBL/GenBank/DDBJ databases">
        <title>Genome sequence of Kibdelosporangium philippinense ATCC 49844.</title>
        <authorList>
            <person name="Fedorov E.A."/>
            <person name="Omeragic M."/>
            <person name="Shalygina K.F."/>
            <person name="Maclea K.S."/>
        </authorList>
    </citation>
    <scope>NUCLEOTIDE SEQUENCE [LARGE SCALE GENOMIC DNA]</scope>
    <source>
        <strain evidence="2 3">ATCC 49844</strain>
    </source>
</reference>
<name>A0ABS8Z045_9PSEU</name>
<evidence type="ECO:0000313" key="2">
    <source>
        <dbReference type="EMBL" id="MCE7001356.1"/>
    </source>
</evidence>
<protein>
    <submittedName>
        <fullName evidence="2">Uncharacterized protein</fullName>
    </submittedName>
</protein>
<evidence type="ECO:0000313" key="3">
    <source>
        <dbReference type="Proteomes" id="UP001521150"/>
    </source>
</evidence>
<dbReference type="Proteomes" id="UP001521150">
    <property type="component" value="Unassembled WGS sequence"/>
</dbReference>
<organism evidence="2 3">
    <name type="scientific">Kibdelosporangium philippinense</name>
    <dbReference type="NCBI Taxonomy" id="211113"/>
    <lineage>
        <taxon>Bacteria</taxon>
        <taxon>Bacillati</taxon>
        <taxon>Actinomycetota</taxon>
        <taxon>Actinomycetes</taxon>
        <taxon>Pseudonocardiales</taxon>
        <taxon>Pseudonocardiaceae</taxon>
        <taxon>Kibdelosporangium</taxon>
    </lineage>
</organism>
<dbReference type="RefSeq" id="WP_233722427.1">
    <property type="nucleotide sequence ID" value="NZ_JAJVCN010000001.1"/>
</dbReference>